<proteinExistence type="predicted"/>
<comment type="caution">
    <text evidence="1">The sequence shown here is derived from an EMBL/GenBank/DDBJ whole genome shotgun (WGS) entry which is preliminary data.</text>
</comment>
<dbReference type="Proteomes" id="UP000831701">
    <property type="component" value="Chromosome 14"/>
</dbReference>
<reference evidence="1" key="1">
    <citation type="submission" date="2022-04" db="EMBL/GenBank/DDBJ databases">
        <title>Jade perch genome.</title>
        <authorList>
            <person name="Chao B."/>
        </authorList>
    </citation>
    <scope>NUCLEOTIDE SEQUENCE</scope>
    <source>
        <strain evidence="1">CB-2022</strain>
    </source>
</reference>
<sequence length="187" mass="20936">VLIDSDAEESFLDQQVAARAGIISKALEKPCGAPAMDGFPWQATHSPYVYWAEGKWNRCPAQVAAQNLWTCQESQRNIKEVFSKSKALSLPPHCPYDCAINLIPGSPLPSSRLYNLSHPENAAMEKYIKESLATGIIHRPSLRWGWGSSLWRKDSLLYPCIDFRGLNNNMVKNKYPLPLIDSAFTSL</sequence>
<keyword evidence="2" id="KW-1185">Reference proteome</keyword>
<evidence type="ECO:0000313" key="1">
    <source>
        <dbReference type="EMBL" id="KAI3362898.1"/>
    </source>
</evidence>
<gene>
    <name evidence="1" type="ORF">L3Q82_011496</name>
</gene>
<organism evidence="1 2">
    <name type="scientific">Scortum barcoo</name>
    <name type="common">barcoo grunter</name>
    <dbReference type="NCBI Taxonomy" id="214431"/>
    <lineage>
        <taxon>Eukaryota</taxon>
        <taxon>Metazoa</taxon>
        <taxon>Chordata</taxon>
        <taxon>Craniata</taxon>
        <taxon>Vertebrata</taxon>
        <taxon>Euteleostomi</taxon>
        <taxon>Actinopterygii</taxon>
        <taxon>Neopterygii</taxon>
        <taxon>Teleostei</taxon>
        <taxon>Neoteleostei</taxon>
        <taxon>Acanthomorphata</taxon>
        <taxon>Eupercaria</taxon>
        <taxon>Centrarchiformes</taxon>
        <taxon>Terapontoidei</taxon>
        <taxon>Terapontidae</taxon>
        <taxon>Scortum</taxon>
    </lineage>
</organism>
<accession>A0ACB8W525</accession>
<name>A0ACB8W525_9TELE</name>
<evidence type="ECO:0000313" key="2">
    <source>
        <dbReference type="Proteomes" id="UP000831701"/>
    </source>
</evidence>
<protein>
    <submittedName>
        <fullName evidence="1">Uncharacterized protein</fullName>
    </submittedName>
</protein>
<dbReference type="EMBL" id="CM041544">
    <property type="protein sequence ID" value="KAI3362898.1"/>
    <property type="molecule type" value="Genomic_DNA"/>
</dbReference>
<feature type="non-terminal residue" evidence="1">
    <location>
        <position position="1"/>
    </location>
</feature>